<reference evidence="6 7" key="1">
    <citation type="journal article" date="2018" name="Gigascience">
        <title>Genomes of trombidid mites reveal novel predicted allergens and laterally-transferred genes associated with secondary metabolism.</title>
        <authorList>
            <person name="Dong X."/>
            <person name="Chaisiri K."/>
            <person name="Xia D."/>
            <person name="Armstrong S.D."/>
            <person name="Fang Y."/>
            <person name="Donnelly M.J."/>
            <person name="Kadowaki T."/>
            <person name="McGarry J.W."/>
            <person name="Darby A.C."/>
            <person name="Makepeace B.L."/>
        </authorList>
    </citation>
    <scope>NUCLEOTIDE SEQUENCE [LARGE SCALE GENOMIC DNA]</scope>
    <source>
        <strain evidence="6">UoL-UT</strain>
    </source>
</reference>
<dbReference type="Proteomes" id="UP000288716">
    <property type="component" value="Unassembled WGS sequence"/>
</dbReference>
<keyword evidence="3" id="KW-0862">Zinc</keyword>
<dbReference type="Pfam" id="PF13920">
    <property type="entry name" value="zf-C3HC4_3"/>
    <property type="match status" value="1"/>
</dbReference>
<accession>A0A443SJW3</accession>
<evidence type="ECO:0000259" key="5">
    <source>
        <dbReference type="PROSITE" id="PS50089"/>
    </source>
</evidence>
<dbReference type="Gene3D" id="3.30.40.10">
    <property type="entry name" value="Zinc/RING finger domain, C3HC4 (zinc finger)"/>
    <property type="match status" value="1"/>
</dbReference>
<dbReference type="InterPro" id="IPR013083">
    <property type="entry name" value="Znf_RING/FYVE/PHD"/>
</dbReference>
<dbReference type="PROSITE" id="PS50143">
    <property type="entry name" value="BIR_REPEAT_2"/>
    <property type="match status" value="2"/>
</dbReference>
<keyword evidence="2 4" id="KW-0479">Metal-binding</keyword>
<comment type="caution">
    <text evidence="6">The sequence shown here is derived from an EMBL/GenBank/DDBJ whole genome shotgun (WGS) entry which is preliminary data.</text>
</comment>
<dbReference type="OrthoDB" id="6499484at2759"/>
<feature type="domain" description="RING-type" evidence="5">
    <location>
        <begin position="270"/>
        <end position="307"/>
    </location>
</feature>
<keyword evidence="2 4" id="KW-0863">Zinc-finger</keyword>
<dbReference type="Gene3D" id="1.10.1170.10">
    <property type="entry name" value="Inhibitor Of Apoptosis Protein (2mihbC-IAP-1), Chain A"/>
    <property type="match status" value="2"/>
</dbReference>
<proteinExistence type="inferred from homology"/>
<dbReference type="PROSITE" id="PS50089">
    <property type="entry name" value="ZF_RING_2"/>
    <property type="match status" value="1"/>
</dbReference>
<evidence type="ECO:0000256" key="4">
    <source>
        <dbReference type="PROSITE-ProRule" id="PRU00175"/>
    </source>
</evidence>
<dbReference type="InterPro" id="IPR001841">
    <property type="entry name" value="Znf_RING"/>
</dbReference>
<dbReference type="EMBL" id="NCKV01001766">
    <property type="protein sequence ID" value="RWS27810.1"/>
    <property type="molecule type" value="Genomic_DNA"/>
</dbReference>
<dbReference type="PANTHER" id="PTHR10044">
    <property type="entry name" value="INHIBITOR OF APOPTOSIS"/>
    <property type="match status" value="1"/>
</dbReference>
<dbReference type="CDD" id="cd00022">
    <property type="entry name" value="BIR"/>
    <property type="match status" value="1"/>
</dbReference>
<dbReference type="InterPro" id="IPR001370">
    <property type="entry name" value="BIR_rpt"/>
</dbReference>
<dbReference type="STRING" id="299467.A0A443SJW3"/>
<dbReference type="GO" id="GO:0008270">
    <property type="term" value="F:zinc ion binding"/>
    <property type="evidence" value="ECO:0007669"/>
    <property type="project" value="UniProtKB-KW"/>
</dbReference>
<organism evidence="6 7">
    <name type="scientific">Leptotrombidium deliense</name>
    <dbReference type="NCBI Taxonomy" id="299467"/>
    <lineage>
        <taxon>Eukaryota</taxon>
        <taxon>Metazoa</taxon>
        <taxon>Ecdysozoa</taxon>
        <taxon>Arthropoda</taxon>
        <taxon>Chelicerata</taxon>
        <taxon>Arachnida</taxon>
        <taxon>Acari</taxon>
        <taxon>Acariformes</taxon>
        <taxon>Trombidiformes</taxon>
        <taxon>Prostigmata</taxon>
        <taxon>Anystina</taxon>
        <taxon>Parasitengona</taxon>
        <taxon>Trombiculoidea</taxon>
        <taxon>Trombiculidae</taxon>
        <taxon>Leptotrombidium</taxon>
    </lineage>
</organism>
<dbReference type="InterPro" id="IPR050784">
    <property type="entry name" value="IAP"/>
</dbReference>
<protein>
    <recommendedName>
        <fullName evidence="5">RING-type domain-containing protein</fullName>
    </recommendedName>
</protein>
<evidence type="ECO:0000313" key="6">
    <source>
        <dbReference type="EMBL" id="RWS27810.1"/>
    </source>
</evidence>
<dbReference type="SUPFAM" id="SSF57924">
    <property type="entry name" value="Inhibitor of apoptosis (IAP) repeat"/>
    <property type="match status" value="2"/>
</dbReference>
<dbReference type="Pfam" id="PF00653">
    <property type="entry name" value="BIR"/>
    <property type="match status" value="2"/>
</dbReference>
<dbReference type="VEuPathDB" id="VectorBase:LDEU004231"/>
<evidence type="ECO:0000256" key="2">
    <source>
        <dbReference type="ARBA" id="ARBA00022771"/>
    </source>
</evidence>
<evidence type="ECO:0000313" key="7">
    <source>
        <dbReference type="Proteomes" id="UP000288716"/>
    </source>
</evidence>
<dbReference type="AlphaFoldDB" id="A0A443SJW3"/>
<evidence type="ECO:0000256" key="1">
    <source>
        <dbReference type="ARBA" id="ARBA00006672"/>
    </source>
</evidence>
<evidence type="ECO:0000256" key="3">
    <source>
        <dbReference type="ARBA" id="ARBA00022833"/>
    </source>
</evidence>
<gene>
    <name evidence="6" type="ORF">B4U80_05490</name>
</gene>
<sequence length="318" mass="36312">MNQIYARHALLKFYPVRLATFKDWPLADPLPKELAEAGFYYNGYSTSATCFSCGVSFYNWNYPRMPALEKHRESRPWCGFILNQDISLTTAPENAGMEKDLPMQVFVPSSPIEISADDSNLIFGDSALQNPTLTFAINPIRNPTNITVPVTIYMRLPNQSAEYILDMRSTLISMRSERQRLETFKVGGWAMQLPSKEDLAKNGFFHLQLADFTQCAFCLMVVSVWSTCTDVSSFHRHENANCKFVKGENVGNIPIGEETIETEDDERLFCSICNEVEKCILFLPCKHCCTCETCGLDNTLRQCPICRRIIKRREKIYI</sequence>
<dbReference type="SMART" id="SM00238">
    <property type="entry name" value="BIR"/>
    <property type="match status" value="2"/>
</dbReference>
<keyword evidence="7" id="KW-1185">Reference proteome</keyword>
<comment type="similarity">
    <text evidence="1">Belongs to the IAP family.</text>
</comment>
<name>A0A443SJW3_9ACAR</name>